<comment type="caution">
    <text evidence="1">The sequence shown here is derived from an EMBL/GenBank/DDBJ whole genome shotgun (WGS) entry which is preliminary data.</text>
</comment>
<proteinExistence type="predicted"/>
<evidence type="ECO:0000313" key="1">
    <source>
        <dbReference type="EMBL" id="KJE77375.1"/>
    </source>
</evidence>
<organism evidence="1 2">
    <name type="scientific">Ferrimicrobium acidiphilum DSM 19497</name>
    <dbReference type="NCBI Taxonomy" id="1121877"/>
    <lineage>
        <taxon>Bacteria</taxon>
        <taxon>Bacillati</taxon>
        <taxon>Actinomycetota</taxon>
        <taxon>Acidimicrobiia</taxon>
        <taxon>Acidimicrobiales</taxon>
        <taxon>Acidimicrobiaceae</taxon>
        <taxon>Ferrimicrobium</taxon>
    </lineage>
</organism>
<dbReference type="AlphaFoldDB" id="A0A0D8FVS2"/>
<accession>A0A0D8FVS2</accession>
<reference evidence="1 2" key="1">
    <citation type="submission" date="2015-01" db="EMBL/GenBank/DDBJ databases">
        <title>Draft genome of the acidophilic iron oxidizer Ferrimicrobium acidiphilum strain T23.</title>
        <authorList>
            <person name="Poehlein A."/>
            <person name="Eisen S."/>
            <person name="Schloemann M."/>
            <person name="Johnson B.D."/>
            <person name="Daniel R."/>
            <person name="Muehling M."/>
        </authorList>
    </citation>
    <scope>NUCLEOTIDE SEQUENCE [LARGE SCALE GENOMIC DNA]</scope>
    <source>
        <strain evidence="1 2">T23</strain>
    </source>
</reference>
<dbReference type="Proteomes" id="UP000032336">
    <property type="component" value="Unassembled WGS sequence"/>
</dbReference>
<name>A0A0D8FVS2_9ACTN</name>
<dbReference type="STRING" id="1121877.FEAC_08090"/>
<protein>
    <submittedName>
        <fullName evidence="1">Uncharacterized protein</fullName>
    </submittedName>
</protein>
<keyword evidence="2" id="KW-1185">Reference proteome</keyword>
<gene>
    <name evidence="1" type="ORF">FEAC_08090</name>
</gene>
<dbReference type="EMBL" id="JXUW01000005">
    <property type="protein sequence ID" value="KJE77375.1"/>
    <property type="molecule type" value="Genomic_DNA"/>
</dbReference>
<sequence>MAGLAELVCDDASPAEELVELRGCGHCVVCRMDTLVITQSRASSPMLLALSSSGIWPQISAELGVVSRLQVGRELVPD</sequence>
<evidence type="ECO:0000313" key="2">
    <source>
        <dbReference type="Proteomes" id="UP000032336"/>
    </source>
</evidence>